<proteinExistence type="predicted"/>
<accession>A0ABQ8JTP3</accession>
<sequence>MSTLKYCISVMEKKVKSISKDIIQNGFEKRRQQRHKEQLSIKKSIVIVVMIISIDYYEPDQILFN</sequence>
<comment type="caution">
    <text evidence="1">The sequence shown here is derived from an EMBL/GenBank/DDBJ whole genome shotgun (WGS) entry which is preliminary data.</text>
</comment>
<reference evidence="1 2" key="1">
    <citation type="journal article" date="2018" name="J. Allergy Clin. Immunol.">
        <title>High-quality assembly of Dermatophagoides pteronyssinus genome and transcriptome reveals a wide range of novel allergens.</title>
        <authorList>
            <person name="Liu X.Y."/>
            <person name="Yang K.Y."/>
            <person name="Wang M.Q."/>
            <person name="Kwok J.S."/>
            <person name="Zeng X."/>
            <person name="Yang Z."/>
            <person name="Xiao X.J."/>
            <person name="Lau C.P."/>
            <person name="Li Y."/>
            <person name="Huang Z.M."/>
            <person name="Ba J.G."/>
            <person name="Yim A.K."/>
            <person name="Ouyang C.Y."/>
            <person name="Ngai S.M."/>
            <person name="Chan T.F."/>
            <person name="Leung E.L."/>
            <person name="Liu L."/>
            <person name="Liu Z.G."/>
            <person name="Tsui S.K."/>
        </authorList>
    </citation>
    <scope>NUCLEOTIDE SEQUENCE [LARGE SCALE GENOMIC DNA]</scope>
    <source>
        <strain evidence="1">Derp</strain>
    </source>
</reference>
<evidence type="ECO:0000313" key="2">
    <source>
        <dbReference type="Proteomes" id="UP000887458"/>
    </source>
</evidence>
<protein>
    <submittedName>
        <fullName evidence="1">Uncharacterized protein</fullName>
    </submittedName>
</protein>
<reference evidence="1 2" key="2">
    <citation type="journal article" date="2022" name="Mol. Biol. Evol.">
        <title>Comparative Genomics Reveals Insights into the Divergent Evolution of Astigmatic Mites and Household Pest Adaptations.</title>
        <authorList>
            <person name="Xiong Q."/>
            <person name="Wan A.T."/>
            <person name="Liu X."/>
            <person name="Fung C.S."/>
            <person name="Xiao X."/>
            <person name="Malainual N."/>
            <person name="Hou J."/>
            <person name="Wang L."/>
            <person name="Wang M."/>
            <person name="Yang K.Y."/>
            <person name="Cui Y."/>
            <person name="Leung E.L."/>
            <person name="Nong W."/>
            <person name="Shin S.K."/>
            <person name="Au S.W."/>
            <person name="Jeong K.Y."/>
            <person name="Chew F.T."/>
            <person name="Hui J.H."/>
            <person name="Leung T.F."/>
            <person name="Tungtrongchitr A."/>
            <person name="Zhong N."/>
            <person name="Liu Z."/>
            <person name="Tsui S.K."/>
        </authorList>
    </citation>
    <scope>NUCLEOTIDE SEQUENCE [LARGE SCALE GENOMIC DNA]</scope>
    <source>
        <strain evidence="1">Derp</strain>
    </source>
</reference>
<organism evidence="1 2">
    <name type="scientific">Dermatophagoides pteronyssinus</name>
    <name type="common">European house dust mite</name>
    <dbReference type="NCBI Taxonomy" id="6956"/>
    <lineage>
        <taxon>Eukaryota</taxon>
        <taxon>Metazoa</taxon>
        <taxon>Ecdysozoa</taxon>
        <taxon>Arthropoda</taxon>
        <taxon>Chelicerata</taxon>
        <taxon>Arachnida</taxon>
        <taxon>Acari</taxon>
        <taxon>Acariformes</taxon>
        <taxon>Sarcoptiformes</taxon>
        <taxon>Astigmata</taxon>
        <taxon>Psoroptidia</taxon>
        <taxon>Analgoidea</taxon>
        <taxon>Pyroglyphidae</taxon>
        <taxon>Dermatophagoidinae</taxon>
        <taxon>Dermatophagoides</taxon>
    </lineage>
</organism>
<dbReference type="Proteomes" id="UP000887458">
    <property type="component" value="Unassembled WGS sequence"/>
</dbReference>
<dbReference type="EMBL" id="NJHN03000017">
    <property type="protein sequence ID" value="KAH9425622.1"/>
    <property type="molecule type" value="Genomic_DNA"/>
</dbReference>
<gene>
    <name evidence="1" type="ORF">DERP_004836</name>
</gene>
<name>A0ABQ8JTP3_DERPT</name>
<keyword evidence="2" id="KW-1185">Reference proteome</keyword>
<evidence type="ECO:0000313" key="1">
    <source>
        <dbReference type="EMBL" id="KAH9425622.1"/>
    </source>
</evidence>